<dbReference type="EMBL" id="PKQE01000004">
    <property type="protein sequence ID" value="PLC41124.1"/>
    <property type="molecule type" value="Genomic_DNA"/>
</dbReference>
<dbReference type="NCBIfam" id="TIGR01409">
    <property type="entry name" value="TAT_signal_seq"/>
    <property type="match status" value="1"/>
</dbReference>
<dbReference type="InterPro" id="IPR006311">
    <property type="entry name" value="TAT_signal"/>
</dbReference>
<dbReference type="PROSITE" id="PS51318">
    <property type="entry name" value="TAT"/>
    <property type="match status" value="1"/>
</dbReference>
<accession>A0A2N4TN42</accession>
<dbReference type="Proteomes" id="UP000234456">
    <property type="component" value="Unassembled WGS sequence"/>
</dbReference>
<reference evidence="1 2" key="1">
    <citation type="submission" date="2017-12" db="EMBL/GenBank/DDBJ databases">
        <title>Draft genome sequence of Ralstonia pickettii 52.</title>
        <authorList>
            <person name="Zheng B."/>
        </authorList>
    </citation>
    <scope>NUCLEOTIDE SEQUENCE [LARGE SCALE GENOMIC DNA]</scope>
    <source>
        <strain evidence="1 2">52</strain>
    </source>
</reference>
<dbReference type="RefSeq" id="WP_102066443.1">
    <property type="nucleotide sequence ID" value="NZ_PKQE01000004.1"/>
</dbReference>
<dbReference type="AlphaFoldDB" id="A0A2N4TN42"/>
<evidence type="ECO:0000313" key="2">
    <source>
        <dbReference type="Proteomes" id="UP000234456"/>
    </source>
</evidence>
<dbReference type="InterPro" id="IPR019546">
    <property type="entry name" value="TAT_signal_bac_arc"/>
</dbReference>
<evidence type="ECO:0000313" key="1">
    <source>
        <dbReference type="EMBL" id="PLC41124.1"/>
    </source>
</evidence>
<comment type="caution">
    <text evidence="1">The sequence shown here is derived from an EMBL/GenBank/DDBJ whole genome shotgun (WGS) entry which is preliminary data.</text>
</comment>
<name>A0A2N4TN42_RALPI</name>
<organism evidence="1 2">
    <name type="scientific">Ralstonia pickettii</name>
    <name type="common">Burkholderia pickettii</name>
    <dbReference type="NCBI Taxonomy" id="329"/>
    <lineage>
        <taxon>Bacteria</taxon>
        <taxon>Pseudomonadati</taxon>
        <taxon>Pseudomonadota</taxon>
        <taxon>Betaproteobacteria</taxon>
        <taxon>Burkholderiales</taxon>
        <taxon>Burkholderiaceae</taxon>
        <taxon>Ralstonia</taxon>
    </lineage>
</organism>
<sequence length="190" mass="21102">MKPTPTAGSAMRVLDKQPKVSRRGFLRGSGLAAISVTVVPAAMAVTKDVVVEQSFPRLGTATGKTLVRMARDIYPHDKLAEKFYVEAVAPYDAAAGKDSTVKTLLINGVHDLDQRARQRYGVPYIQVKTENERVALLKDIESTPFFKKVQGDLVTGLYNNKKLWPLFGYEGSSWQKGGYLHRGFDDIDWL</sequence>
<protein>
    <submittedName>
        <fullName evidence="1">Twin-arginine translocation pathway signal</fullName>
    </submittedName>
</protein>
<gene>
    <name evidence="1" type="ORF">C0Q88_16055</name>
</gene>
<proteinExistence type="predicted"/>